<evidence type="ECO:0000313" key="2">
    <source>
        <dbReference type="Proteomes" id="UP000219281"/>
    </source>
</evidence>
<dbReference type="RefSeq" id="WP_138765727.1">
    <property type="nucleotide sequence ID" value="NZ_OCMT01000001.1"/>
</dbReference>
<dbReference type="AlphaFoldDB" id="A0A285ZQG1"/>
<dbReference type="PROSITE" id="PS51257">
    <property type="entry name" value="PROKAR_LIPOPROTEIN"/>
    <property type="match status" value="1"/>
</dbReference>
<reference evidence="2" key="1">
    <citation type="submission" date="2017-09" db="EMBL/GenBank/DDBJ databases">
        <authorList>
            <person name="Varghese N."/>
            <person name="Submissions S."/>
        </authorList>
    </citation>
    <scope>NUCLEOTIDE SEQUENCE [LARGE SCALE GENOMIC DNA]</scope>
    <source>
        <strain evidence="2">CGMCC 1.12803</strain>
    </source>
</reference>
<keyword evidence="2" id="KW-1185">Reference proteome</keyword>
<dbReference type="Proteomes" id="UP000219281">
    <property type="component" value="Unassembled WGS sequence"/>
</dbReference>
<organism evidence="1 2">
    <name type="scientific">Pedobacter xixiisoli</name>
    <dbReference type="NCBI Taxonomy" id="1476464"/>
    <lineage>
        <taxon>Bacteria</taxon>
        <taxon>Pseudomonadati</taxon>
        <taxon>Bacteroidota</taxon>
        <taxon>Sphingobacteriia</taxon>
        <taxon>Sphingobacteriales</taxon>
        <taxon>Sphingobacteriaceae</taxon>
        <taxon>Pedobacter</taxon>
    </lineage>
</organism>
<accession>A0A285ZQG1</accession>
<proteinExistence type="predicted"/>
<name>A0A285ZQG1_9SPHI</name>
<sequence length="97" mass="11346">MNRLKLLIPMLFLLIFACNSKEEEIKEVGFWKYSEGAVFADVLNFKSEDYSIKNDTVFKLDIPEYRITSYERRVLSGDQVLQLIQLETGKTARYVSK</sequence>
<gene>
    <name evidence="1" type="ORF">SAMN06297358_0372</name>
</gene>
<dbReference type="EMBL" id="OCMT01000001">
    <property type="protein sequence ID" value="SOD11865.1"/>
    <property type="molecule type" value="Genomic_DNA"/>
</dbReference>
<protein>
    <submittedName>
        <fullName evidence="1">Uncharacterized protein</fullName>
    </submittedName>
</protein>
<dbReference type="OrthoDB" id="1454316at2"/>
<evidence type="ECO:0000313" key="1">
    <source>
        <dbReference type="EMBL" id="SOD11865.1"/>
    </source>
</evidence>